<dbReference type="PANTHER" id="PTHR12780">
    <property type="entry name" value="RNA POLYMERASE III DNA DIRECTED , 39KD SUBUNIT-RELATED"/>
    <property type="match status" value="1"/>
</dbReference>
<keyword evidence="4 6" id="KW-0804">Transcription</keyword>
<dbReference type="AlphaFoldDB" id="A0AAN6G0G7"/>
<dbReference type="Proteomes" id="UP001168146">
    <property type="component" value="Unassembled WGS sequence"/>
</dbReference>
<comment type="similarity">
    <text evidence="2 6">Belongs to the eukaryotic RPC34/RPC39 RNA polymerase subunit family.</text>
</comment>
<dbReference type="GO" id="GO:0005666">
    <property type="term" value="C:RNA polymerase III complex"/>
    <property type="evidence" value="ECO:0007669"/>
    <property type="project" value="UniProtKB-UniRule"/>
</dbReference>
<reference evidence="8" key="1">
    <citation type="submission" date="2021-12" db="EMBL/GenBank/DDBJ databases">
        <title>Black yeast isolated from Biological Soil Crust.</title>
        <authorList>
            <person name="Kurbessoian T."/>
        </authorList>
    </citation>
    <scope>NUCLEOTIDE SEQUENCE</scope>
    <source>
        <strain evidence="8">CCFEE 5208</strain>
    </source>
</reference>
<dbReference type="InterPro" id="IPR016049">
    <property type="entry name" value="RNA_pol_Rpc34-like"/>
</dbReference>
<evidence type="ECO:0000313" key="8">
    <source>
        <dbReference type="EMBL" id="KAK0327476.1"/>
    </source>
</evidence>
<evidence type="ECO:0000256" key="6">
    <source>
        <dbReference type="PIRNR" id="PIRNR028763"/>
    </source>
</evidence>
<dbReference type="EMBL" id="JASUXU010000002">
    <property type="protein sequence ID" value="KAK0327476.1"/>
    <property type="molecule type" value="Genomic_DNA"/>
</dbReference>
<dbReference type="GO" id="GO:0005654">
    <property type="term" value="C:nucleoplasm"/>
    <property type="evidence" value="ECO:0007669"/>
    <property type="project" value="UniProtKB-ARBA"/>
</dbReference>
<dbReference type="SUPFAM" id="SSF46785">
    <property type="entry name" value="Winged helix' DNA-binding domain"/>
    <property type="match status" value="1"/>
</dbReference>
<dbReference type="InterPro" id="IPR036390">
    <property type="entry name" value="WH_DNA-bd_sf"/>
</dbReference>
<evidence type="ECO:0000256" key="1">
    <source>
        <dbReference type="ARBA" id="ARBA00004123"/>
    </source>
</evidence>
<dbReference type="InterPro" id="IPR007832">
    <property type="entry name" value="RNA_pol_Rpc34"/>
</dbReference>
<protein>
    <recommendedName>
        <fullName evidence="6">DNA-directed RNA polymerase III subunit RPC6</fullName>
        <shortName evidence="6">RNA polymerase III subunit C6</shortName>
    </recommendedName>
</protein>
<evidence type="ECO:0000256" key="2">
    <source>
        <dbReference type="ARBA" id="ARBA00011038"/>
    </source>
</evidence>
<gene>
    <name evidence="8" type="primary">RPC34_1</name>
    <name evidence="8" type="ORF">LTR82_000991</name>
</gene>
<proteinExistence type="inferred from homology"/>
<accession>A0AAN6G0G7</accession>
<dbReference type="GO" id="GO:0005737">
    <property type="term" value="C:cytoplasm"/>
    <property type="evidence" value="ECO:0007669"/>
    <property type="project" value="UniProtKB-ARBA"/>
</dbReference>
<evidence type="ECO:0000256" key="7">
    <source>
        <dbReference type="SAM" id="MobiDB-lite"/>
    </source>
</evidence>
<dbReference type="Pfam" id="PF05158">
    <property type="entry name" value="RNA_pol_Rpc34"/>
    <property type="match status" value="1"/>
</dbReference>
<evidence type="ECO:0000313" key="9">
    <source>
        <dbReference type="Proteomes" id="UP001168146"/>
    </source>
</evidence>
<feature type="region of interest" description="Disordered" evidence="7">
    <location>
        <begin position="199"/>
        <end position="247"/>
    </location>
</feature>
<dbReference type="PIRSF" id="PIRSF028763">
    <property type="entry name" value="RNA_pol_Rpc34"/>
    <property type="match status" value="1"/>
</dbReference>
<sequence>MAIPAKLSEECDALYSQLLAAATNSEEGLKKVFFQNDIQRLLSDTAKSANNLLPVLQELQNHGLIRASRLQGAMCWSTRPRGAAEHIQKLSTNERALYEYVEDAHTKGIWMKDLKRRSGIEEGKVQKAMAKLEGARLVKVIRNVRAPAQKTYMLFHLVPSDDVTGGSFFDAGDLDESLIEEVANLIVFHVRMSSWVEQKVPRSKPQHSIESEGDTVAGAESDAKKRKRTADIEDSAPARKHRSRREDRDMIMTQLAWPADSHEYPSVANIHGFVTTSDVIRASKAQQLSVAEIQGVIDILVWDDKLERVGSGYRTVRGVSFRPPGFVDEDEEDEDGEGEGNGLTQAPCGRCPVFDLCGQGGPVNAGNCEYFTEWLSVGAGGTEFELWVMPEIVSVRRCTVVYT</sequence>
<comment type="subcellular location">
    <subcellularLocation>
        <location evidence="1 6">Nucleus</location>
    </subcellularLocation>
</comment>
<dbReference type="FunFam" id="1.10.10.10:FF:000116">
    <property type="entry name" value="DNA-directed RNA polymerase III subunit RPC6"/>
    <property type="match status" value="1"/>
</dbReference>
<dbReference type="GO" id="GO:0006383">
    <property type="term" value="P:transcription by RNA polymerase III"/>
    <property type="evidence" value="ECO:0007669"/>
    <property type="project" value="UniProtKB-UniRule"/>
</dbReference>
<dbReference type="Gene3D" id="1.10.10.10">
    <property type="entry name" value="Winged helix-like DNA-binding domain superfamily/Winged helix DNA-binding domain"/>
    <property type="match status" value="1"/>
</dbReference>
<comment type="caution">
    <text evidence="8">The sequence shown here is derived from an EMBL/GenBank/DDBJ whole genome shotgun (WGS) entry which is preliminary data.</text>
</comment>
<evidence type="ECO:0000256" key="5">
    <source>
        <dbReference type="ARBA" id="ARBA00023242"/>
    </source>
</evidence>
<evidence type="ECO:0000256" key="3">
    <source>
        <dbReference type="ARBA" id="ARBA00022478"/>
    </source>
</evidence>
<keyword evidence="3 6" id="KW-0240">DNA-directed RNA polymerase</keyword>
<organism evidence="8 9">
    <name type="scientific">Friedmanniomyces endolithicus</name>
    <dbReference type="NCBI Taxonomy" id="329885"/>
    <lineage>
        <taxon>Eukaryota</taxon>
        <taxon>Fungi</taxon>
        <taxon>Dikarya</taxon>
        <taxon>Ascomycota</taxon>
        <taxon>Pezizomycotina</taxon>
        <taxon>Dothideomycetes</taxon>
        <taxon>Dothideomycetidae</taxon>
        <taxon>Mycosphaerellales</taxon>
        <taxon>Teratosphaeriaceae</taxon>
        <taxon>Friedmanniomyces</taxon>
    </lineage>
</organism>
<dbReference type="InterPro" id="IPR036388">
    <property type="entry name" value="WH-like_DNA-bd_sf"/>
</dbReference>
<evidence type="ECO:0000256" key="4">
    <source>
        <dbReference type="ARBA" id="ARBA00023163"/>
    </source>
</evidence>
<comment type="function">
    <text evidence="6">DNA-dependent RNA polymerase catalyzes the transcription of DNA into RNA using the four ribonucleoside triphosphates as substrates. Specific peripheric component of RNA polymerase III which synthesizes small RNAs, such as 5S rRNA and tRNAs.</text>
</comment>
<name>A0AAN6G0G7_9PEZI</name>
<keyword evidence="5 6" id="KW-0539">Nucleus</keyword>